<dbReference type="AlphaFoldDB" id="A0A1B0ZIN1"/>
<gene>
    <name evidence="10" type="ORF">DAD186_12740</name>
</gene>
<dbReference type="PANTHER" id="PTHR47964:SF1">
    <property type="entry name" value="ATP-DEPENDENT DNA HELICASE HOMOLOG RECG, CHLOROPLASTIC"/>
    <property type="match status" value="1"/>
</dbReference>
<dbReference type="GO" id="GO:0016787">
    <property type="term" value="F:hydrolase activity"/>
    <property type="evidence" value="ECO:0007669"/>
    <property type="project" value="UniProtKB-KW"/>
</dbReference>
<dbReference type="Pfam" id="PF19833">
    <property type="entry name" value="RecG_dom3_C"/>
    <property type="match status" value="1"/>
</dbReference>
<evidence type="ECO:0000259" key="8">
    <source>
        <dbReference type="PROSITE" id="PS51192"/>
    </source>
</evidence>
<evidence type="ECO:0000313" key="11">
    <source>
        <dbReference type="Proteomes" id="UP000092596"/>
    </source>
</evidence>
<dbReference type="SMART" id="SM00487">
    <property type="entry name" value="DEXDc"/>
    <property type="match status" value="1"/>
</dbReference>
<dbReference type="Gene3D" id="2.40.50.140">
    <property type="entry name" value="Nucleic acid-binding proteins"/>
    <property type="match status" value="1"/>
</dbReference>
<dbReference type="InterPro" id="IPR004365">
    <property type="entry name" value="NA-bd_OB_tRNA"/>
</dbReference>
<dbReference type="GO" id="GO:0003678">
    <property type="term" value="F:DNA helicase activity"/>
    <property type="evidence" value="ECO:0007669"/>
    <property type="project" value="TreeGrafter"/>
</dbReference>
<dbReference type="Proteomes" id="UP000092596">
    <property type="component" value="Chromosome"/>
</dbReference>
<evidence type="ECO:0000256" key="7">
    <source>
        <dbReference type="ARBA" id="ARBA00023204"/>
    </source>
</evidence>
<evidence type="ECO:0000256" key="2">
    <source>
        <dbReference type="ARBA" id="ARBA00022763"/>
    </source>
</evidence>
<evidence type="ECO:0000256" key="3">
    <source>
        <dbReference type="ARBA" id="ARBA00022801"/>
    </source>
</evidence>
<dbReference type="Gene3D" id="3.40.50.300">
    <property type="entry name" value="P-loop containing nucleotide triphosphate hydrolases"/>
    <property type="match status" value="2"/>
</dbReference>
<dbReference type="InterPro" id="IPR014001">
    <property type="entry name" value="Helicase_ATP-bd"/>
</dbReference>
<dbReference type="PANTHER" id="PTHR47964">
    <property type="entry name" value="ATP-DEPENDENT DNA HELICASE HOMOLOG RECG, CHLOROPLASTIC"/>
    <property type="match status" value="1"/>
</dbReference>
<dbReference type="PROSITE" id="PS51192">
    <property type="entry name" value="HELICASE_ATP_BIND_1"/>
    <property type="match status" value="1"/>
</dbReference>
<feature type="domain" description="Helicase ATP-binding" evidence="8">
    <location>
        <begin position="297"/>
        <end position="472"/>
    </location>
</feature>
<dbReference type="Pfam" id="PF00270">
    <property type="entry name" value="DEAD"/>
    <property type="match status" value="1"/>
</dbReference>
<dbReference type="InterPro" id="IPR001650">
    <property type="entry name" value="Helicase_C-like"/>
</dbReference>
<dbReference type="InterPro" id="IPR012340">
    <property type="entry name" value="NA-bd_OB-fold"/>
</dbReference>
<dbReference type="PROSITE" id="PS51194">
    <property type="entry name" value="HELICASE_CTER"/>
    <property type="match status" value="1"/>
</dbReference>
<evidence type="ECO:0000259" key="9">
    <source>
        <dbReference type="PROSITE" id="PS51194"/>
    </source>
</evidence>
<dbReference type="STRING" id="1630135.DAD186_12740"/>
<dbReference type="InterPro" id="IPR011545">
    <property type="entry name" value="DEAD/DEAH_box_helicase_dom"/>
</dbReference>
<dbReference type="Pfam" id="PF01336">
    <property type="entry name" value="tRNA_anti-codon"/>
    <property type="match status" value="1"/>
</dbReference>
<dbReference type="InterPro" id="IPR045562">
    <property type="entry name" value="RecG_dom3_C"/>
</dbReference>
<keyword evidence="3" id="KW-0378">Hydrolase</keyword>
<keyword evidence="6" id="KW-0238">DNA-binding</keyword>
<organism evidence="10 11">
    <name type="scientific">Dermabacter vaginalis</name>
    <dbReference type="NCBI Taxonomy" id="1630135"/>
    <lineage>
        <taxon>Bacteria</taxon>
        <taxon>Bacillati</taxon>
        <taxon>Actinomycetota</taxon>
        <taxon>Actinomycetes</taxon>
        <taxon>Micrococcales</taxon>
        <taxon>Dermabacteraceae</taxon>
        <taxon>Dermabacter</taxon>
    </lineage>
</organism>
<evidence type="ECO:0000313" key="10">
    <source>
        <dbReference type="EMBL" id="ANP27824.1"/>
    </source>
</evidence>
<protein>
    <submittedName>
        <fullName evidence="10">ATP-dependent DNA helicase RecG</fullName>
    </submittedName>
</protein>
<keyword evidence="7" id="KW-0234">DNA repair</keyword>
<evidence type="ECO:0000256" key="6">
    <source>
        <dbReference type="ARBA" id="ARBA00023125"/>
    </source>
</evidence>
<dbReference type="PATRIC" id="fig|1630135.4.peg.1275"/>
<keyword evidence="2" id="KW-0227">DNA damage</keyword>
<dbReference type="GO" id="GO:0003677">
    <property type="term" value="F:DNA binding"/>
    <property type="evidence" value="ECO:0007669"/>
    <property type="project" value="UniProtKB-KW"/>
</dbReference>
<reference evidence="10 11" key="1">
    <citation type="submission" date="2015-06" db="EMBL/GenBank/DDBJ databases">
        <title>Investigation of pathophysiology for high-risk pregnancy and development of treatment modality based on it.</title>
        <authorList>
            <person name="Kim B.-C."/>
            <person name="Lim S."/>
        </authorList>
    </citation>
    <scope>NUCLEOTIDE SEQUENCE [LARGE SCALE GENOMIC DNA]</scope>
    <source>
        <strain evidence="10 11">AD1-86</strain>
    </source>
</reference>
<name>A0A1B0ZIN1_9MICO</name>
<evidence type="ECO:0000256" key="1">
    <source>
        <dbReference type="ARBA" id="ARBA00022741"/>
    </source>
</evidence>
<dbReference type="SUPFAM" id="SSF52540">
    <property type="entry name" value="P-loop containing nucleoside triphosphate hydrolases"/>
    <property type="match status" value="2"/>
</dbReference>
<proteinExistence type="predicted"/>
<dbReference type="InterPro" id="IPR047112">
    <property type="entry name" value="RecG/Mfd"/>
</dbReference>
<evidence type="ECO:0000256" key="4">
    <source>
        <dbReference type="ARBA" id="ARBA00022806"/>
    </source>
</evidence>
<evidence type="ECO:0000256" key="5">
    <source>
        <dbReference type="ARBA" id="ARBA00022840"/>
    </source>
</evidence>
<dbReference type="CDD" id="cd04488">
    <property type="entry name" value="RecG_wedge_OBF"/>
    <property type="match status" value="1"/>
</dbReference>
<dbReference type="SUPFAM" id="SSF50249">
    <property type="entry name" value="Nucleic acid-binding proteins"/>
    <property type="match status" value="1"/>
</dbReference>
<dbReference type="SMART" id="SM00490">
    <property type="entry name" value="HELICc"/>
    <property type="match status" value="1"/>
</dbReference>
<dbReference type="GO" id="GO:0005524">
    <property type="term" value="F:ATP binding"/>
    <property type="evidence" value="ECO:0007669"/>
    <property type="project" value="UniProtKB-KW"/>
</dbReference>
<keyword evidence="5" id="KW-0067">ATP-binding</keyword>
<dbReference type="KEGG" id="dva:DAD186_12740"/>
<dbReference type="Pfam" id="PF00271">
    <property type="entry name" value="Helicase_C"/>
    <property type="match status" value="1"/>
</dbReference>
<keyword evidence="1" id="KW-0547">Nucleotide-binding</keyword>
<sequence>MSIDGAEGACVVQAKADGFPAGLLTPKESAAARGLGARNFEDLVRVPPRRYAAPGPLRDLRYLNEGEDISVIATVERTRERTMKNRKGTLLDVRVRDDEGESIQLTFFLFKAHLVSWHMSRLREGTRILVSGTVSRYRGENQIAHPDYVLLAENPSAEEERDIAKALEPAPVYPLRGSVTQKVMRSLFSKVLRHAGDLREVVPEAIRHERDLPGIQEAARLLHAPRNSADIERALRYFRFEEAFIIQSIFARRRAQDVADSAPPLATYGDLSRALDERLPFDLTPSQEEVGDQIAERIAEPHPTSLLLQGDVGSGKTVVALRAMARAVDSGYQAVLLAPTEVLARQHFATITTMLGDLARHGHLDAHEAATRVRLLVGAQRASERRESLLDLMNGEAGIAVGTHALLTENVDFLKLGLVIIDEQHRFGVDHRRQLRSKGPGHLRPHMLVMTATPIPRSAALALVGDLDSLTLKGRPREGTEVSSFVVPLGDDAWRERMWERALEEIRAGRQAFVVCPRIDPDEVSEVSEAEALGGPGDPSLLALGPEHPLHAVTPTLDMLRAKPGFDSLRIEELHGKLPSDVKRERMEAFAAGEIDVLVATTVIEVGVDVPNASVMVVLDAERFGLAQLHQLRGRIGRGTHPGIAFFATQFGRGSAQHEGLTELAETTDGFALAELDLERRGGGDLVGDIQSGTSVAVRFLDVGRDARMILEAREDALVTEALARGSLTSSSLTPPTPSEHDALDSAIARHSARGVDDLERS</sequence>
<accession>A0A1B0ZIN1</accession>
<feature type="domain" description="Helicase C-terminal" evidence="9">
    <location>
        <begin position="520"/>
        <end position="679"/>
    </location>
</feature>
<dbReference type="EMBL" id="CP012117">
    <property type="protein sequence ID" value="ANP27824.1"/>
    <property type="molecule type" value="Genomic_DNA"/>
</dbReference>
<dbReference type="GO" id="GO:0006281">
    <property type="term" value="P:DNA repair"/>
    <property type="evidence" value="ECO:0007669"/>
    <property type="project" value="UniProtKB-KW"/>
</dbReference>
<keyword evidence="4 10" id="KW-0347">Helicase</keyword>
<dbReference type="InterPro" id="IPR027417">
    <property type="entry name" value="P-loop_NTPase"/>
</dbReference>